<organism evidence="3 4">
    <name type="scientific">Penicillium malachiteum</name>
    <dbReference type="NCBI Taxonomy" id="1324776"/>
    <lineage>
        <taxon>Eukaryota</taxon>
        <taxon>Fungi</taxon>
        <taxon>Dikarya</taxon>
        <taxon>Ascomycota</taxon>
        <taxon>Pezizomycotina</taxon>
        <taxon>Eurotiomycetes</taxon>
        <taxon>Eurotiomycetidae</taxon>
        <taxon>Eurotiales</taxon>
        <taxon>Aspergillaceae</taxon>
        <taxon>Penicillium</taxon>
    </lineage>
</organism>
<reference evidence="3" key="1">
    <citation type="journal article" date="2023" name="IMA Fungus">
        <title>Comparative genomic study of the Penicillium genus elucidates a diverse pangenome and 15 lateral gene transfer events.</title>
        <authorList>
            <person name="Petersen C."/>
            <person name="Sorensen T."/>
            <person name="Nielsen M.R."/>
            <person name="Sondergaard T.E."/>
            <person name="Sorensen J.L."/>
            <person name="Fitzpatrick D.A."/>
            <person name="Frisvad J.C."/>
            <person name="Nielsen K.L."/>
        </authorList>
    </citation>
    <scope>NUCLEOTIDE SEQUENCE</scope>
    <source>
        <strain evidence="3">IBT 17514</strain>
    </source>
</reference>
<feature type="compositionally biased region" description="Low complexity" evidence="2">
    <location>
        <begin position="84"/>
        <end position="100"/>
    </location>
</feature>
<evidence type="ECO:0000256" key="1">
    <source>
        <dbReference type="ARBA" id="ARBA00009207"/>
    </source>
</evidence>
<comment type="similarity">
    <text evidence="1">Belongs to the PPP4R2 family.</text>
</comment>
<evidence type="ECO:0000313" key="4">
    <source>
        <dbReference type="Proteomes" id="UP001215712"/>
    </source>
</evidence>
<dbReference type="GO" id="GO:0005737">
    <property type="term" value="C:cytoplasm"/>
    <property type="evidence" value="ECO:0007669"/>
    <property type="project" value="TreeGrafter"/>
</dbReference>
<keyword evidence="4" id="KW-1185">Reference proteome</keyword>
<dbReference type="GO" id="GO:0030289">
    <property type="term" value="C:protein phosphatase 4 complex"/>
    <property type="evidence" value="ECO:0007669"/>
    <property type="project" value="InterPro"/>
</dbReference>
<reference evidence="3" key="2">
    <citation type="submission" date="2023-01" db="EMBL/GenBank/DDBJ databases">
        <authorList>
            <person name="Petersen C."/>
        </authorList>
    </citation>
    <scope>NUCLEOTIDE SEQUENCE</scope>
    <source>
        <strain evidence="3">IBT 17514</strain>
    </source>
</reference>
<dbReference type="EMBL" id="JAQJAN010000018">
    <property type="protein sequence ID" value="KAJ5709708.1"/>
    <property type="molecule type" value="Genomic_DNA"/>
</dbReference>
<dbReference type="PANTHER" id="PTHR16487:SF0">
    <property type="entry name" value="PROTEIN PHOSPHATASE 4 REGULATORY SUBUNIT 2-RELATED"/>
    <property type="match status" value="1"/>
</dbReference>
<protein>
    <submittedName>
        <fullName evidence="3">Protein phosphatase 4 core regulatory subunit R2</fullName>
    </submittedName>
</protein>
<feature type="compositionally biased region" description="Polar residues" evidence="2">
    <location>
        <begin position="106"/>
        <end position="116"/>
    </location>
</feature>
<dbReference type="GO" id="GO:0019888">
    <property type="term" value="F:protein phosphatase regulator activity"/>
    <property type="evidence" value="ECO:0007669"/>
    <property type="project" value="InterPro"/>
</dbReference>
<feature type="region of interest" description="Disordered" evidence="2">
    <location>
        <begin position="324"/>
        <end position="397"/>
    </location>
</feature>
<comment type="caution">
    <text evidence="3">The sequence shown here is derived from an EMBL/GenBank/DDBJ whole genome shotgun (WGS) entry which is preliminary data.</text>
</comment>
<feature type="compositionally biased region" description="Basic and acidic residues" evidence="2">
    <location>
        <begin position="341"/>
        <end position="373"/>
    </location>
</feature>
<dbReference type="AlphaFoldDB" id="A0AAD6HE75"/>
<dbReference type="Proteomes" id="UP001215712">
    <property type="component" value="Unassembled WGS sequence"/>
</dbReference>
<evidence type="ECO:0000256" key="2">
    <source>
        <dbReference type="SAM" id="MobiDB-lite"/>
    </source>
</evidence>
<feature type="region of interest" description="Disordered" evidence="2">
    <location>
        <begin position="48"/>
        <end position="116"/>
    </location>
</feature>
<dbReference type="Pfam" id="PF09184">
    <property type="entry name" value="PPP4R2"/>
    <property type="match status" value="1"/>
</dbReference>
<evidence type="ECO:0000313" key="3">
    <source>
        <dbReference type="EMBL" id="KAJ5709708.1"/>
    </source>
</evidence>
<feature type="region of interest" description="Disordered" evidence="2">
    <location>
        <begin position="273"/>
        <end position="302"/>
    </location>
</feature>
<name>A0AAD6HE75_9EURO</name>
<dbReference type="InterPro" id="IPR015267">
    <property type="entry name" value="PPP4R2"/>
</dbReference>
<accession>A0AAD6HE75</accession>
<gene>
    <name evidence="3" type="ORF">N7493_009999</name>
</gene>
<dbReference type="PANTHER" id="PTHR16487">
    <property type="entry name" value="PPP4R2-RELATED PROTEIN"/>
    <property type="match status" value="1"/>
</dbReference>
<sequence length="397" mass="41395">MSLDEAALEVVANGGSIDVEKWAGMVPPILERLEYIVYNVFPMPKLPPTPPNQPPFSQTSTQPEDSSMVPPESSNKENAAPEESQTSSATAPVATSPSTTERVPDSQPQASSQQTVDGLPQPLALLLKSARAAINSFFVDKPPHTIQRFAELILHPTAHYRTLPAYLRAVDRVVSVTSGADIFPFNTPATTDYSNGLLHPTNSAGTYLPPDYAHGLGSDESLGGALLTPIPWLTTASFDSADSSALEIGESSHLDTQQVGGGAAATVASTIEGEDAPATVTSPTAESDEVPHARGPSVLGVEDLGLQNGKGVEMNLEAQQIASADGANDEAPANLGASTEAKTDIESNPADKDGDIVLEDTKPAQEEDTKMDETTTTQAGAEKSEATAAPSAETAKE</sequence>
<feature type="compositionally biased region" description="Low complexity" evidence="2">
    <location>
        <begin position="386"/>
        <end position="397"/>
    </location>
</feature>
<proteinExistence type="inferred from homology"/>
<dbReference type="GO" id="GO:0005634">
    <property type="term" value="C:nucleus"/>
    <property type="evidence" value="ECO:0007669"/>
    <property type="project" value="TreeGrafter"/>
</dbReference>